<proteinExistence type="predicted"/>
<dbReference type="EMBL" id="JAVRHT010000041">
    <property type="protein sequence ID" value="MDT0632891.1"/>
    <property type="molecule type" value="Genomic_DNA"/>
</dbReference>
<evidence type="ECO:0000259" key="1">
    <source>
        <dbReference type="Pfam" id="PF01869"/>
    </source>
</evidence>
<dbReference type="InterPro" id="IPR052519">
    <property type="entry name" value="Euk-type_GlcNAc_Kinase"/>
</dbReference>
<dbReference type="Gene3D" id="3.30.420.40">
    <property type="match status" value="2"/>
</dbReference>
<organism evidence="2 3">
    <name type="scientific">Rubrivirga litoralis</name>
    <dbReference type="NCBI Taxonomy" id="3075598"/>
    <lineage>
        <taxon>Bacteria</taxon>
        <taxon>Pseudomonadati</taxon>
        <taxon>Rhodothermota</taxon>
        <taxon>Rhodothermia</taxon>
        <taxon>Rhodothermales</taxon>
        <taxon>Rubricoccaceae</taxon>
        <taxon>Rubrivirga</taxon>
    </lineage>
</organism>
<dbReference type="InterPro" id="IPR043129">
    <property type="entry name" value="ATPase_NBD"/>
</dbReference>
<dbReference type="PANTHER" id="PTHR43190:SF3">
    <property type="entry name" value="N-ACETYL-D-GLUCOSAMINE KINASE"/>
    <property type="match status" value="1"/>
</dbReference>
<evidence type="ECO:0000313" key="2">
    <source>
        <dbReference type="EMBL" id="MDT0632891.1"/>
    </source>
</evidence>
<dbReference type="InterPro" id="IPR002731">
    <property type="entry name" value="ATPase_BadF"/>
</dbReference>
<reference evidence="2 3" key="1">
    <citation type="submission" date="2023-09" db="EMBL/GenBank/DDBJ databases">
        <authorList>
            <person name="Rey-Velasco X."/>
        </authorList>
    </citation>
    <scope>NUCLEOTIDE SEQUENCE [LARGE SCALE GENOMIC DNA]</scope>
    <source>
        <strain evidence="2 3">F394</strain>
    </source>
</reference>
<keyword evidence="3" id="KW-1185">Reference proteome</keyword>
<comment type="caution">
    <text evidence="2">The sequence shown here is derived from an EMBL/GenBank/DDBJ whole genome shotgun (WGS) entry which is preliminary data.</text>
</comment>
<dbReference type="Pfam" id="PF01869">
    <property type="entry name" value="BcrAD_BadFG"/>
    <property type="match status" value="1"/>
</dbReference>
<accession>A0ABU3BUC2</accession>
<dbReference type="Proteomes" id="UP001267426">
    <property type="component" value="Unassembled WGS sequence"/>
</dbReference>
<sequence length="298" mass="29472">MPPAPLYIGLDAGGTKTAALAAAGGEPQRFDGPGAQLLRDGVEATASTLVALVEEARRAFRGAPLGGVAVGLAGAGRIGAQEAVAAALRPRLDGAAVAVTHDGDVAYRAAWGDESGLLALVGTGSFLAARTEAGETLRAGGWGALLGDDGGGAALGRAALRAVLAALDGGPPTALVDRAAADGLGTLDDVVGAIYVDKRPLASFAGLLLAAAEGGDWTAEALLARETNALAQQAGWLATRAGDSVAQRVAMSGGLAREAVYRASLESALGRHLPGWTVSHADVAPAEGALQLARTLAP</sequence>
<dbReference type="RefSeq" id="WP_311665235.1">
    <property type="nucleotide sequence ID" value="NZ_JAVRHT010000041.1"/>
</dbReference>
<dbReference type="SUPFAM" id="SSF53067">
    <property type="entry name" value="Actin-like ATPase domain"/>
    <property type="match status" value="2"/>
</dbReference>
<protein>
    <submittedName>
        <fullName evidence="2">BadF/BadG/BcrA/BcrD ATPase family protein</fullName>
    </submittedName>
</protein>
<dbReference type="PANTHER" id="PTHR43190">
    <property type="entry name" value="N-ACETYL-D-GLUCOSAMINE KINASE"/>
    <property type="match status" value="1"/>
</dbReference>
<feature type="domain" description="ATPase BadF/BadG/BcrA/BcrD type" evidence="1">
    <location>
        <begin position="8"/>
        <end position="293"/>
    </location>
</feature>
<evidence type="ECO:0000313" key="3">
    <source>
        <dbReference type="Proteomes" id="UP001267426"/>
    </source>
</evidence>
<gene>
    <name evidence="2" type="ORF">RM540_14125</name>
</gene>
<name>A0ABU3BUC2_9BACT</name>